<accession>A0A5E4M2V5</accession>
<feature type="region of interest" description="Disordered" evidence="1">
    <location>
        <begin position="192"/>
        <end position="230"/>
    </location>
</feature>
<evidence type="ECO:0000313" key="4">
    <source>
        <dbReference type="Proteomes" id="UP000325440"/>
    </source>
</evidence>
<protein>
    <recommendedName>
        <fullName evidence="2">DUF3752 domain-containing protein</fullName>
    </recommendedName>
</protein>
<evidence type="ECO:0000259" key="2">
    <source>
        <dbReference type="Pfam" id="PF12572"/>
    </source>
</evidence>
<dbReference type="EMBL" id="CABPRJ010000022">
    <property type="protein sequence ID" value="VVC25906.1"/>
    <property type="molecule type" value="Genomic_DNA"/>
</dbReference>
<reference evidence="3 4" key="1">
    <citation type="submission" date="2019-08" db="EMBL/GenBank/DDBJ databases">
        <authorList>
            <person name="Alioto T."/>
            <person name="Alioto T."/>
            <person name="Gomez Garrido J."/>
        </authorList>
    </citation>
    <scope>NUCLEOTIDE SEQUENCE [LARGE SCALE GENOMIC DNA]</scope>
</reference>
<feature type="region of interest" description="Disordered" evidence="1">
    <location>
        <begin position="274"/>
        <end position="294"/>
    </location>
</feature>
<evidence type="ECO:0000256" key="1">
    <source>
        <dbReference type="SAM" id="MobiDB-lite"/>
    </source>
</evidence>
<sequence length="330" mass="37876">MGKEHKKHKKHKHSKHKSKDEGYYVPVVPLKSSVTRKPVIPTKESNDPKSIGPCLPANLNDTKSIGPSLPTKQYDEKPNASSANQSNEKNDSYGPSLPPHLVQQKRMPGPSLPANFKIDEKTETVDDGILGFGPLPAELITSDKEQQFVQKQLELRAEYMKRKFAGEVYNENKQQTTREKWMLELPPEKAANLGLGARQFRKREGPDMDKRSEWTDTPTDKQRKAQEPQALEVSDIDTLKQVAIHKRDSQMEILAETSEKRKPYSLLEMHQEKLKKEKKEKIDNLPKERRPFSREIDLQSNKFDNAQKQSILKKASQLNNRFSQGESRFL</sequence>
<feature type="domain" description="DUF3752" evidence="2">
    <location>
        <begin position="193"/>
        <end position="323"/>
    </location>
</feature>
<feature type="region of interest" description="Disordered" evidence="1">
    <location>
        <begin position="1"/>
        <end position="116"/>
    </location>
</feature>
<proteinExistence type="predicted"/>
<dbReference type="Pfam" id="PF12572">
    <property type="entry name" value="DUF3752"/>
    <property type="match status" value="1"/>
</dbReference>
<dbReference type="AlphaFoldDB" id="A0A5E4M2V5"/>
<dbReference type="InterPro" id="IPR022226">
    <property type="entry name" value="DUF3752"/>
</dbReference>
<keyword evidence="4" id="KW-1185">Reference proteome</keyword>
<dbReference type="InterPro" id="IPR046331">
    <property type="entry name" value="GPAM1-like"/>
</dbReference>
<gene>
    <name evidence="3" type="ORF">CINCED_3A008786</name>
</gene>
<organism evidence="3 4">
    <name type="scientific">Cinara cedri</name>
    <dbReference type="NCBI Taxonomy" id="506608"/>
    <lineage>
        <taxon>Eukaryota</taxon>
        <taxon>Metazoa</taxon>
        <taxon>Ecdysozoa</taxon>
        <taxon>Arthropoda</taxon>
        <taxon>Hexapoda</taxon>
        <taxon>Insecta</taxon>
        <taxon>Pterygota</taxon>
        <taxon>Neoptera</taxon>
        <taxon>Paraneoptera</taxon>
        <taxon>Hemiptera</taxon>
        <taxon>Sternorrhyncha</taxon>
        <taxon>Aphidomorpha</taxon>
        <taxon>Aphidoidea</taxon>
        <taxon>Aphididae</taxon>
        <taxon>Lachninae</taxon>
        <taxon>Cinara</taxon>
    </lineage>
</organism>
<feature type="compositionally biased region" description="Basic and acidic residues" evidence="1">
    <location>
        <begin position="202"/>
        <end position="226"/>
    </location>
</feature>
<feature type="compositionally biased region" description="Basic residues" evidence="1">
    <location>
        <begin position="1"/>
        <end position="17"/>
    </location>
</feature>
<dbReference type="OrthoDB" id="341477at2759"/>
<evidence type="ECO:0000313" key="3">
    <source>
        <dbReference type="EMBL" id="VVC25906.1"/>
    </source>
</evidence>
<dbReference type="PANTHER" id="PTHR46370:SF1">
    <property type="entry name" value="GPALPP MOTIFS-CONTAINING PROTEIN 1"/>
    <property type="match status" value="1"/>
</dbReference>
<dbReference type="PANTHER" id="PTHR46370">
    <property type="entry name" value="GPALPP MOTIFS-CONTAINING PROTEIN 1"/>
    <property type="match status" value="1"/>
</dbReference>
<dbReference type="Proteomes" id="UP000325440">
    <property type="component" value="Unassembled WGS sequence"/>
</dbReference>
<name>A0A5E4M2V5_9HEMI</name>